<evidence type="ECO:0000313" key="2">
    <source>
        <dbReference type="Proteomes" id="UP000503349"/>
    </source>
</evidence>
<organism evidence="1 2">
    <name type="scientific">Channa argus</name>
    <name type="common">Northern snakehead</name>
    <name type="synonym">Ophicephalus argus</name>
    <dbReference type="NCBI Taxonomy" id="215402"/>
    <lineage>
        <taxon>Eukaryota</taxon>
        <taxon>Metazoa</taxon>
        <taxon>Chordata</taxon>
        <taxon>Craniata</taxon>
        <taxon>Vertebrata</taxon>
        <taxon>Euteleostomi</taxon>
        <taxon>Actinopterygii</taxon>
        <taxon>Neopterygii</taxon>
        <taxon>Teleostei</taxon>
        <taxon>Neoteleostei</taxon>
        <taxon>Acanthomorphata</taxon>
        <taxon>Anabantaria</taxon>
        <taxon>Anabantiformes</taxon>
        <taxon>Channoidei</taxon>
        <taxon>Channidae</taxon>
        <taxon>Channa</taxon>
    </lineage>
</organism>
<proteinExistence type="predicted"/>
<accession>A0A6G1Q7U1</accession>
<dbReference type="EMBL" id="CM015724">
    <property type="protein sequence ID" value="KAF3698338.1"/>
    <property type="molecule type" value="Genomic_DNA"/>
</dbReference>
<protein>
    <submittedName>
        <fullName evidence="1">Uncharacterized protein</fullName>
    </submittedName>
</protein>
<evidence type="ECO:0000313" key="1">
    <source>
        <dbReference type="EMBL" id="KAF3698338.1"/>
    </source>
</evidence>
<sequence>MQWSLKGFCVMSCNKLKTLTMTDLIQVLKWVRAITEPGHDRKSSLKQIINNVQRRNEPTSS</sequence>
<reference evidence="2" key="2">
    <citation type="submission" date="2019-02" db="EMBL/GenBank/DDBJ databases">
        <title>Opniocepnalus argus Var Kimnra genome.</title>
        <authorList>
            <person name="Zhou C."/>
            <person name="Xiao S."/>
        </authorList>
    </citation>
    <scope>NUCLEOTIDE SEQUENCE [LARGE SCALE GENOMIC DNA]</scope>
</reference>
<keyword evidence="2" id="KW-1185">Reference proteome</keyword>
<gene>
    <name evidence="1" type="ORF">EXN66_Car014019</name>
</gene>
<reference evidence="1 2" key="1">
    <citation type="submission" date="2019-02" db="EMBL/GenBank/DDBJ databases">
        <title>Opniocepnalus argus genome.</title>
        <authorList>
            <person name="Zhou C."/>
            <person name="Xiao S."/>
        </authorList>
    </citation>
    <scope>NUCLEOTIDE SEQUENCE [LARGE SCALE GENOMIC DNA]</scope>
    <source>
        <strain evidence="1">OARG1902GOOAL</strain>
        <tissue evidence="1">Muscle</tissue>
    </source>
</reference>
<dbReference type="Proteomes" id="UP000503349">
    <property type="component" value="Chromosome 13"/>
</dbReference>
<name>A0A6G1Q7U1_CHAAH</name>
<dbReference type="AlphaFoldDB" id="A0A6G1Q7U1"/>